<keyword evidence="7 8" id="KW-0949">S-adenosyl-L-methionine</keyword>
<evidence type="ECO:0000256" key="5">
    <source>
        <dbReference type="ARBA" id="ARBA00022603"/>
    </source>
</evidence>
<dbReference type="GeneID" id="59236527"/>
<dbReference type="PIRSF" id="PIRSF016305">
    <property type="entry name" value="LCM_mtfrase"/>
    <property type="match status" value="1"/>
</dbReference>
<evidence type="ECO:0000256" key="6">
    <source>
        <dbReference type="ARBA" id="ARBA00022679"/>
    </source>
</evidence>
<comment type="similarity">
    <text evidence="2 8">Belongs to the methyltransferase superfamily. LCMT family.</text>
</comment>
<evidence type="ECO:0000256" key="1">
    <source>
        <dbReference type="ARBA" id="ARBA00000724"/>
    </source>
</evidence>
<evidence type="ECO:0000256" key="4">
    <source>
        <dbReference type="ARBA" id="ARBA00017497"/>
    </source>
</evidence>
<keyword evidence="6 8" id="KW-0808">Transferase</keyword>
<organism evidence="10 11">
    <name type="scientific">Zygotorulaspora mrakii</name>
    <name type="common">Zygosaccharomyces mrakii</name>
    <dbReference type="NCBI Taxonomy" id="42260"/>
    <lineage>
        <taxon>Eukaryota</taxon>
        <taxon>Fungi</taxon>
        <taxon>Dikarya</taxon>
        <taxon>Ascomycota</taxon>
        <taxon>Saccharomycotina</taxon>
        <taxon>Saccharomycetes</taxon>
        <taxon>Saccharomycetales</taxon>
        <taxon>Saccharomycetaceae</taxon>
        <taxon>Zygotorulaspora</taxon>
    </lineage>
</organism>
<dbReference type="SUPFAM" id="SSF53335">
    <property type="entry name" value="S-adenosyl-L-methionine-dependent methyltransferases"/>
    <property type="match status" value="1"/>
</dbReference>
<dbReference type="RefSeq" id="XP_037144531.1">
    <property type="nucleotide sequence ID" value="XM_037288636.1"/>
</dbReference>
<sequence length="321" mass="37270">MEKVVQQTDYDALSCRLAAISKGYLPSVAFQVQRCNYHGYKEMHMEYLHSLKSVSRRIHSKIFRAMQNSFPVMNYGTYLRTVSIDIQINDFLKSHSKFQNVQIINLGCGSDLRMIPIIKNFTNVTYIDIDYKDSIEMKRKILDQNRALKKALESDDDGETNRYKLISCDLNDEAQTVRTLSESTSSDSPTIVISECVLCYMDDHASKQLISVVLDIYKTGIWISYDPIGGSKFSDRFGIIMQSNLRESRHLEMPTLMIYNSKETYSSRFANCNVEIKDMWDIFENDIPKEEISRLKSLQFLDEVEELKIMQTHYVLLKASW</sequence>
<evidence type="ECO:0000313" key="10">
    <source>
        <dbReference type="EMBL" id="QLG72804.1"/>
    </source>
</evidence>
<evidence type="ECO:0000256" key="9">
    <source>
        <dbReference type="PIRSR" id="PIRSR016305-1"/>
    </source>
</evidence>
<evidence type="ECO:0000256" key="2">
    <source>
        <dbReference type="ARBA" id="ARBA00010703"/>
    </source>
</evidence>
<dbReference type="KEGG" id="zmk:HG535_0D05130"/>
<evidence type="ECO:0000256" key="3">
    <source>
        <dbReference type="ARBA" id="ARBA00012834"/>
    </source>
</evidence>
<dbReference type="GO" id="GO:0032259">
    <property type="term" value="P:methylation"/>
    <property type="evidence" value="ECO:0007669"/>
    <property type="project" value="UniProtKB-KW"/>
</dbReference>
<evidence type="ECO:0000313" key="11">
    <source>
        <dbReference type="Proteomes" id="UP000509704"/>
    </source>
</evidence>
<keyword evidence="5 8" id="KW-0489">Methyltransferase</keyword>
<keyword evidence="11" id="KW-1185">Reference proteome</keyword>
<dbReference type="PANTHER" id="PTHR13600">
    <property type="entry name" value="LEUCINE CARBOXYL METHYLTRANSFERASE"/>
    <property type="match status" value="1"/>
</dbReference>
<feature type="binding site" evidence="9">
    <location>
        <position position="107"/>
    </location>
    <ligand>
        <name>S-adenosyl-L-methionine</name>
        <dbReference type="ChEBI" id="CHEBI:59789"/>
    </ligand>
</feature>
<protein>
    <recommendedName>
        <fullName evidence="4 8">Leucine carboxyl methyltransferase 1</fullName>
        <ecNumber evidence="3 8">2.1.1.233</ecNumber>
    </recommendedName>
</protein>
<feature type="binding site" evidence="9">
    <location>
        <begin position="169"/>
        <end position="170"/>
    </location>
    <ligand>
        <name>S-adenosyl-L-methionine</name>
        <dbReference type="ChEBI" id="CHEBI:59789"/>
    </ligand>
</feature>
<dbReference type="GO" id="GO:0018423">
    <property type="term" value="F:protein C-terminal leucine carboxyl O-methyltransferase activity"/>
    <property type="evidence" value="ECO:0007669"/>
    <property type="project" value="UniProtKB-EC"/>
</dbReference>
<dbReference type="InterPro" id="IPR007213">
    <property type="entry name" value="Ppm1/Ppm2/Tcmp"/>
</dbReference>
<feature type="binding site" evidence="9">
    <location>
        <position position="80"/>
    </location>
    <ligand>
        <name>S-adenosyl-L-methionine</name>
        <dbReference type="ChEBI" id="CHEBI:59789"/>
    </ligand>
</feature>
<evidence type="ECO:0000256" key="8">
    <source>
        <dbReference type="PIRNR" id="PIRNR016305"/>
    </source>
</evidence>
<dbReference type="EMBL" id="CP058607">
    <property type="protein sequence ID" value="QLG72804.1"/>
    <property type="molecule type" value="Genomic_DNA"/>
</dbReference>
<reference evidence="10 11" key="1">
    <citation type="submission" date="2020-07" db="EMBL/GenBank/DDBJ databases">
        <title>The yeast mating-type switching endonuclease HO is a domesticated member of an unorthodox homing genetic element family.</title>
        <authorList>
            <person name="Coughlan A.Y."/>
            <person name="Lombardi L."/>
            <person name="Braun-Galleani S."/>
            <person name="Martos A.R."/>
            <person name="Galeote V."/>
            <person name="Bigey F."/>
            <person name="Dequin S."/>
            <person name="Byrne K.P."/>
            <person name="Wolfe K.H."/>
        </authorList>
    </citation>
    <scope>NUCLEOTIDE SEQUENCE [LARGE SCALE GENOMIC DNA]</scope>
    <source>
        <strain evidence="10 11">NRRL Y-6702</strain>
    </source>
</reference>
<accession>A0A7H9B335</accession>
<dbReference type="EC" id="2.1.1.233" evidence="3 8"/>
<name>A0A7H9B335_ZYGMR</name>
<dbReference type="InterPro" id="IPR016651">
    <property type="entry name" value="LCMT1"/>
</dbReference>
<dbReference type="InterPro" id="IPR029063">
    <property type="entry name" value="SAM-dependent_MTases_sf"/>
</dbReference>
<proteinExistence type="inferred from homology"/>
<dbReference type="Gene3D" id="3.40.50.150">
    <property type="entry name" value="Vaccinia Virus protein VP39"/>
    <property type="match status" value="1"/>
</dbReference>
<dbReference type="Pfam" id="PF04072">
    <property type="entry name" value="LCM"/>
    <property type="match status" value="1"/>
</dbReference>
<evidence type="ECO:0000256" key="7">
    <source>
        <dbReference type="ARBA" id="ARBA00022691"/>
    </source>
</evidence>
<comment type="catalytic activity">
    <reaction evidence="1 8">
        <text>[phosphatase 2A protein]-C-terminal L-leucine + S-adenosyl-L-methionine = [phosphatase 2A protein]-C-terminal L-leucine methyl ester + S-adenosyl-L-homocysteine</text>
        <dbReference type="Rhea" id="RHEA:48544"/>
        <dbReference type="Rhea" id="RHEA-COMP:12134"/>
        <dbReference type="Rhea" id="RHEA-COMP:12135"/>
        <dbReference type="ChEBI" id="CHEBI:57856"/>
        <dbReference type="ChEBI" id="CHEBI:59789"/>
        <dbReference type="ChEBI" id="CHEBI:90516"/>
        <dbReference type="ChEBI" id="CHEBI:90517"/>
        <dbReference type="EC" id="2.1.1.233"/>
    </reaction>
</comment>
<dbReference type="AlphaFoldDB" id="A0A7H9B335"/>
<feature type="binding site" evidence="9">
    <location>
        <position position="195"/>
    </location>
    <ligand>
        <name>S-adenosyl-L-methionine</name>
        <dbReference type="ChEBI" id="CHEBI:59789"/>
    </ligand>
</feature>
<dbReference type="OrthoDB" id="203237at2759"/>
<dbReference type="PANTHER" id="PTHR13600:SF21">
    <property type="entry name" value="LEUCINE CARBOXYL METHYLTRANSFERASE 1"/>
    <property type="match status" value="1"/>
</dbReference>
<comment type="function">
    <text evidence="8">Methylates the carboxyl group of the C-terminal leucine residue of protein phosphatase 2A catalytic subunits to form alpha-leucine ester residues.</text>
</comment>
<dbReference type="Proteomes" id="UP000509704">
    <property type="component" value="Chromosome 4"/>
</dbReference>
<gene>
    <name evidence="10" type="ORF">HG535_0D05130</name>
</gene>